<sequence length="53" mass="5655">MCEHTVEINVPLDSAIVQPLPPVNSAANSTRCAKAGCGKWAMANSRFCKDHQG</sequence>
<proteinExistence type="predicted"/>
<evidence type="ECO:0000313" key="2">
    <source>
        <dbReference type="Proteomes" id="UP001341245"/>
    </source>
</evidence>
<evidence type="ECO:0000313" key="1">
    <source>
        <dbReference type="EMBL" id="KAK6004203.1"/>
    </source>
</evidence>
<dbReference type="Proteomes" id="UP001341245">
    <property type="component" value="Unassembled WGS sequence"/>
</dbReference>
<gene>
    <name evidence="1" type="ORF">QM012_009053</name>
</gene>
<accession>A0ABR0TIE7</accession>
<reference evidence="1 2" key="1">
    <citation type="submission" date="2023-11" db="EMBL/GenBank/DDBJ databases">
        <title>Draft genome sequence and annotation of the polyextremotolerant black yeast-like fungus Aureobasidium pullulans NRRL 62042.</title>
        <authorList>
            <person name="Dielentheis-Frenken M.R.E."/>
            <person name="Wibberg D."/>
            <person name="Blank L.M."/>
            <person name="Tiso T."/>
        </authorList>
    </citation>
    <scope>NUCLEOTIDE SEQUENCE [LARGE SCALE GENOMIC DNA]</scope>
    <source>
        <strain evidence="1 2">NRRL 62042</strain>
    </source>
</reference>
<protein>
    <submittedName>
        <fullName evidence="1">Uncharacterized protein</fullName>
    </submittedName>
</protein>
<comment type="caution">
    <text evidence="1">The sequence shown here is derived from an EMBL/GenBank/DDBJ whole genome shotgun (WGS) entry which is preliminary data.</text>
</comment>
<organism evidence="1 2">
    <name type="scientific">Aureobasidium pullulans</name>
    <name type="common">Black yeast</name>
    <name type="synonym">Pullularia pullulans</name>
    <dbReference type="NCBI Taxonomy" id="5580"/>
    <lineage>
        <taxon>Eukaryota</taxon>
        <taxon>Fungi</taxon>
        <taxon>Dikarya</taxon>
        <taxon>Ascomycota</taxon>
        <taxon>Pezizomycotina</taxon>
        <taxon>Dothideomycetes</taxon>
        <taxon>Dothideomycetidae</taxon>
        <taxon>Dothideales</taxon>
        <taxon>Saccotheciaceae</taxon>
        <taxon>Aureobasidium</taxon>
    </lineage>
</organism>
<keyword evidence="2" id="KW-1185">Reference proteome</keyword>
<name>A0ABR0TIE7_AURPU</name>
<dbReference type="EMBL" id="JASGXD010000008">
    <property type="protein sequence ID" value="KAK6004203.1"/>
    <property type="molecule type" value="Genomic_DNA"/>
</dbReference>